<keyword evidence="20" id="KW-1185">Reference proteome</keyword>
<comment type="subcellular location">
    <subcellularLocation>
        <location evidence="1">Cell membrane</location>
        <topology evidence="1">Multi-pass membrane protein</topology>
    </subcellularLocation>
</comment>
<evidence type="ECO:0000256" key="6">
    <source>
        <dbReference type="ARBA" id="ARBA00022692"/>
    </source>
</evidence>
<evidence type="ECO:0000256" key="1">
    <source>
        <dbReference type="ARBA" id="ARBA00004651"/>
    </source>
</evidence>
<evidence type="ECO:0000256" key="12">
    <source>
        <dbReference type="ARBA" id="ARBA00023065"/>
    </source>
</evidence>
<dbReference type="SUPFAM" id="SSF81324">
    <property type="entry name" value="Voltage-gated potassium channels"/>
    <property type="match status" value="2"/>
</dbReference>
<keyword evidence="7" id="KW-0479">Metal-binding</keyword>
<reference evidence="19" key="4">
    <citation type="submission" date="2025-08" db="UniProtKB">
        <authorList>
            <consortium name="Ensembl"/>
        </authorList>
    </citation>
    <scope>IDENTIFICATION</scope>
</reference>
<keyword evidence="8" id="KW-0631">Potassium channel</keyword>
<evidence type="ECO:0000256" key="4">
    <source>
        <dbReference type="ARBA" id="ARBA00022475"/>
    </source>
</evidence>
<evidence type="ECO:0000256" key="13">
    <source>
        <dbReference type="ARBA" id="ARBA00023136"/>
    </source>
</evidence>
<dbReference type="PANTHER" id="PTHR11003:SF10">
    <property type="entry name" value="POTASSIUM CHANNEL DOMAIN-CONTAINING PROTEIN"/>
    <property type="match status" value="1"/>
</dbReference>
<accession>A0A4W3I5L5</accession>
<reference evidence="20" key="2">
    <citation type="journal article" date="2007" name="PLoS Biol.">
        <title>Survey sequencing and comparative analysis of the elephant shark (Callorhinchus milii) genome.</title>
        <authorList>
            <person name="Venkatesh B."/>
            <person name="Kirkness E.F."/>
            <person name="Loh Y.H."/>
            <person name="Halpern A.L."/>
            <person name="Lee A.P."/>
            <person name="Johnson J."/>
            <person name="Dandona N."/>
            <person name="Viswanathan L.D."/>
            <person name="Tay A."/>
            <person name="Venter J.C."/>
            <person name="Strausberg R.L."/>
            <person name="Brenner S."/>
        </authorList>
    </citation>
    <scope>NUCLEOTIDE SEQUENCE [LARGE SCALE GENOMIC DNA]</scope>
</reference>
<evidence type="ECO:0000256" key="2">
    <source>
        <dbReference type="ARBA" id="ARBA00006666"/>
    </source>
</evidence>
<reference evidence="19" key="5">
    <citation type="submission" date="2025-09" db="UniProtKB">
        <authorList>
            <consortium name="Ensembl"/>
        </authorList>
    </citation>
    <scope>IDENTIFICATION</scope>
</reference>
<dbReference type="FunFam" id="1.10.287.70:FF:000070">
    <property type="entry name" value="Potassium channel, subfamily K, member 12 like"/>
    <property type="match status" value="1"/>
</dbReference>
<evidence type="ECO:0000256" key="3">
    <source>
        <dbReference type="ARBA" id="ARBA00022448"/>
    </source>
</evidence>
<dbReference type="Ensembl" id="ENSCMIT00000024470.1">
    <property type="protein sequence ID" value="ENSCMIP00000024067.1"/>
    <property type="gene ID" value="ENSCMIG00000010693.1"/>
</dbReference>
<feature type="transmembrane region" description="Helical" evidence="17">
    <location>
        <begin position="99"/>
        <end position="120"/>
    </location>
</feature>
<evidence type="ECO:0000259" key="18">
    <source>
        <dbReference type="Pfam" id="PF07885"/>
    </source>
</evidence>
<dbReference type="GO" id="GO:0030322">
    <property type="term" value="P:stabilization of membrane potential"/>
    <property type="evidence" value="ECO:0007669"/>
    <property type="project" value="TreeGrafter"/>
</dbReference>
<dbReference type="GO" id="GO:0015271">
    <property type="term" value="F:outward rectifier potassium channel activity"/>
    <property type="evidence" value="ECO:0007669"/>
    <property type="project" value="TreeGrafter"/>
</dbReference>
<dbReference type="STRING" id="7868.ENSCMIP00000024067"/>
<dbReference type="InterPro" id="IPR013099">
    <property type="entry name" value="K_chnl_dom"/>
</dbReference>
<dbReference type="GO" id="GO:0005886">
    <property type="term" value="C:plasma membrane"/>
    <property type="evidence" value="ECO:0007669"/>
    <property type="project" value="UniProtKB-SubCell"/>
</dbReference>
<keyword evidence="4" id="KW-1003">Cell membrane</keyword>
<dbReference type="InterPro" id="IPR003280">
    <property type="entry name" value="2pore_dom_K_chnl"/>
</dbReference>
<keyword evidence="13 17" id="KW-0472">Membrane</keyword>
<protein>
    <submittedName>
        <fullName evidence="19">Potassium channel subfamily K member 13-like</fullName>
    </submittedName>
</protein>
<feature type="transmembrane region" description="Helical" evidence="17">
    <location>
        <begin position="126"/>
        <end position="159"/>
    </location>
</feature>
<reference evidence="20" key="1">
    <citation type="journal article" date="2006" name="Science">
        <title>Ancient noncoding elements conserved in the human genome.</title>
        <authorList>
            <person name="Venkatesh B."/>
            <person name="Kirkness E.F."/>
            <person name="Loh Y.H."/>
            <person name="Halpern A.L."/>
            <person name="Lee A.P."/>
            <person name="Johnson J."/>
            <person name="Dandona N."/>
            <person name="Viswanathan L.D."/>
            <person name="Tay A."/>
            <person name="Venter J.C."/>
            <person name="Strausberg R.L."/>
            <person name="Brenner S."/>
        </authorList>
    </citation>
    <scope>NUCLEOTIDE SEQUENCE [LARGE SCALE GENOMIC DNA]</scope>
</reference>
<keyword evidence="10" id="KW-0630">Potassium</keyword>
<dbReference type="GO" id="GO:0034702">
    <property type="term" value="C:monoatomic ion channel complex"/>
    <property type="evidence" value="ECO:0007669"/>
    <property type="project" value="UniProtKB-KW"/>
</dbReference>
<name>A0A4W3I5L5_CALMI</name>
<dbReference type="PRINTS" id="PR01333">
    <property type="entry name" value="2POREKCHANEL"/>
</dbReference>
<evidence type="ECO:0000256" key="8">
    <source>
        <dbReference type="ARBA" id="ARBA00022826"/>
    </source>
</evidence>
<proteinExistence type="inferred from homology"/>
<dbReference type="InterPro" id="IPR005410">
    <property type="entry name" value="2pore_dom_K_chnl_THIK"/>
</dbReference>
<evidence type="ECO:0000256" key="9">
    <source>
        <dbReference type="ARBA" id="ARBA00022882"/>
    </source>
</evidence>
<dbReference type="PANTHER" id="PTHR11003">
    <property type="entry name" value="POTASSIUM CHANNEL, SUBFAMILY K"/>
    <property type="match status" value="1"/>
</dbReference>
<feature type="domain" description="Potassium channel" evidence="18">
    <location>
        <begin position="216"/>
        <end position="293"/>
    </location>
</feature>
<feature type="transmembrane region" description="Helical" evidence="17">
    <location>
        <begin position="19"/>
        <end position="40"/>
    </location>
</feature>
<dbReference type="GeneTree" id="ENSGT00940000157960"/>
<evidence type="ECO:0000256" key="11">
    <source>
        <dbReference type="ARBA" id="ARBA00022989"/>
    </source>
</evidence>
<feature type="transmembrane region" description="Helical" evidence="17">
    <location>
        <begin position="234"/>
        <end position="254"/>
    </location>
</feature>
<feature type="transmembrane region" description="Helical" evidence="17">
    <location>
        <begin position="204"/>
        <end position="228"/>
    </location>
</feature>
<reference evidence="20" key="3">
    <citation type="journal article" date="2014" name="Nature">
        <title>Elephant shark genome provides unique insights into gnathostome evolution.</title>
        <authorList>
            <consortium name="International Elephant Shark Genome Sequencing Consortium"/>
            <person name="Venkatesh B."/>
            <person name="Lee A.P."/>
            <person name="Ravi V."/>
            <person name="Maurya A.K."/>
            <person name="Lian M.M."/>
            <person name="Swann J.B."/>
            <person name="Ohta Y."/>
            <person name="Flajnik M.F."/>
            <person name="Sutoh Y."/>
            <person name="Kasahara M."/>
            <person name="Hoon S."/>
            <person name="Gangu V."/>
            <person name="Roy S.W."/>
            <person name="Irimia M."/>
            <person name="Korzh V."/>
            <person name="Kondrychyn I."/>
            <person name="Lim Z.W."/>
            <person name="Tay B.H."/>
            <person name="Tohari S."/>
            <person name="Kong K.W."/>
            <person name="Ho S."/>
            <person name="Lorente-Galdos B."/>
            <person name="Quilez J."/>
            <person name="Marques-Bonet T."/>
            <person name="Raney B.J."/>
            <person name="Ingham P.W."/>
            <person name="Tay A."/>
            <person name="Hillier L.W."/>
            <person name="Minx P."/>
            <person name="Boehm T."/>
            <person name="Wilson R.K."/>
            <person name="Brenner S."/>
            <person name="Warren W.C."/>
        </authorList>
    </citation>
    <scope>NUCLEOTIDE SEQUENCE [LARGE SCALE GENOMIC DNA]</scope>
</reference>
<dbReference type="Proteomes" id="UP000314986">
    <property type="component" value="Unassembled WGS sequence"/>
</dbReference>
<evidence type="ECO:0000256" key="16">
    <source>
        <dbReference type="RuleBase" id="RU003857"/>
    </source>
</evidence>
<comment type="similarity">
    <text evidence="2 16">Belongs to the two pore domain potassium channel (TC 1.A.1.8) family.</text>
</comment>
<feature type="transmembrane region" description="Helical" evidence="17">
    <location>
        <begin position="266"/>
        <end position="286"/>
    </location>
</feature>
<keyword evidence="11 17" id="KW-1133">Transmembrane helix</keyword>
<evidence type="ECO:0000256" key="10">
    <source>
        <dbReference type="ARBA" id="ARBA00022958"/>
    </source>
</evidence>
<organism evidence="19 20">
    <name type="scientific">Callorhinchus milii</name>
    <name type="common">Ghost shark</name>
    <dbReference type="NCBI Taxonomy" id="7868"/>
    <lineage>
        <taxon>Eukaryota</taxon>
        <taxon>Metazoa</taxon>
        <taxon>Chordata</taxon>
        <taxon>Craniata</taxon>
        <taxon>Vertebrata</taxon>
        <taxon>Chondrichthyes</taxon>
        <taxon>Holocephali</taxon>
        <taxon>Chimaeriformes</taxon>
        <taxon>Callorhinchidae</taxon>
        <taxon>Callorhinchus</taxon>
    </lineage>
</organism>
<dbReference type="GO" id="GO:0046872">
    <property type="term" value="F:metal ion binding"/>
    <property type="evidence" value="ECO:0007669"/>
    <property type="project" value="UniProtKB-KW"/>
</dbReference>
<evidence type="ECO:0000256" key="17">
    <source>
        <dbReference type="SAM" id="Phobius"/>
    </source>
</evidence>
<comment type="catalytic activity">
    <reaction evidence="15">
        <text>K(+)(in) = K(+)(out)</text>
        <dbReference type="Rhea" id="RHEA:29463"/>
        <dbReference type="ChEBI" id="CHEBI:29103"/>
    </reaction>
</comment>
<keyword evidence="6 16" id="KW-0812">Transmembrane</keyword>
<evidence type="ECO:0000256" key="5">
    <source>
        <dbReference type="ARBA" id="ARBA00022538"/>
    </source>
</evidence>
<dbReference type="InParanoid" id="A0A4W3I5L5"/>
<keyword evidence="14 16" id="KW-0407">Ion channel</keyword>
<keyword evidence="12 16" id="KW-0406">Ion transport</keyword>
<dbReference type="AlphaFoldDB" id="A0A4W3I5L5"/>
<evidence type="ECO:0000256" key="7">
    <source>
        <dbReference type="ARBA" id="ARBA00022723"/>
    </source>
</evidence>
<evidence type="ECO:0000256" key="15">
    <source>
        <dbReference type="ARBA" id="ARBA00034430"/>
    </source>
</evidence>
<dbReference type="PRINTS" id="PR01588">
    <property type="entry name" value="THIKCHANNEL"/>
</dbReference>
<dbReference type="GO" id="GO:0022841">
    <property type="term" value="F:potassium ion leak channel activity"/>
    <property type="evidence" value="ECO:0007669"/>
    <property type="project" value="TreeGrafter"/>
</dbReference>
<feature type="domain" description="Potassium channel" evidence="18">
    <location>
        <begin position="89"/>
        <end position="147"/>
    </location>
</feature>
<dbReference type="Gene3D" id="1.10.287.70">
    <property type="match status" value="1"/>
</dbReference>
<evidence type="ECO:0000313" key="19">
    <source>
        <dbReference type="Ensembl" id="ENSCMIP00000024067.1"/>
    </source>
</evidence>
<evidence type="ECO:0000256" key="14">
    <source>
        <dbReference type="ARBA" id="ARBA00023303"/>
    </source>
</evidence>
<keyword evidence="9" id="KW-0851">Voltage-gated channel</keyword>
<dbReference type="OMA" id="CASAMYH"/>
<sequence length="389" mass="43194">MADSTVGCGGSLNQDNARFLLLAGMLLLYLVGGAAVFSAIERPGELIARRAWSERLSVFAHRHNVSLSELLTLLRGYEEASKSGVKIDSTNPRWDFTGAFYFVGTVVSTIGFGMTTPVTVMGKIFLIFYGLLGCASTILFFNLVLERTVTLLALVLRWLHEGRASCRRRGGRRWVEEEGLEPRDEGLVRRGGETDNLESWKPSVYYVLLSFSLASVGVCLAAAVMYWAVEGWSFADSLYFSFVAFSTIGFGDLVSDQGEAYANRCLYRVGNFLFLLAGVCCVYSLFNVISVVIKKLLNQFLGHLSLLVERLWPRGNTIYPSPALRAPQVYLETVCGRQTHGNPEMISIKEFLASDRELLGRQQKEFMATISTSQETVMNNRLMDTGVGR</sequence>
<keyword evidence="5" id="KW-0633">Potassium transport</keyword>
<dbReference type="Pfam" id="PF07885">
    <property type="entry name" value="Ion_trans_2"/>
    <property type="match status" value="2"/>
</dbReference>
<evidence type="ECO:0000313" key="20">
    <source>
        <dbReference type="Proteomes" id="UP000314986"/>
    </source>
</evidence>
<keyword evidence="3 16" id="KW-0813">Transport</keyword>